<evidence type="ECO:0000313" key="2">
    <source>
        <dbReference type="Proteomes" id="UP000027265"/>
    </source>
</evidence>
<accession>A0A067QHF4</accession>
<keyword evidence="2" id="KW-1185">Reference proteome</keyword>
<protein>
    <submittedName>
        <fullName evidence="1">Uncharacterized protein</fullName>
    </submittedName>
</protein>
<dbReference type="EMBL" id="KL197711">
    <property type="protein sequence ID" value="KDQ62031.1"/>
    <property type="molecule type" value="Genomic_DNA"/>
</dbReference>
<dbReference type="AlphaFoldDB" id="A0A067QHF4"/>
<organism evidence="1 2">
    <name type="scientific">Jaapia argillacea MUCL 33604</name>
    <dbReference type="NCBI Taxonomy" id="933084"/>
    <lineage>
        <taxon>Eukaryota</taxon>
        <taxon>Fungi</taxon>
        <taxon>Dikarya</taxon>
        <taxon>Basidiomycota</taxon>
        <taxon>Agaricomycotina</taxon>
        <taxon>Agaricomycetes</taxon>
        <taxon>Agaricomycetidae</taxon>
        <taxon>Jaapiales</taxon>
        <taxon>Jaapiaceae</taxon>
        <taxon>Jaapia</taxon>
    </lineage>
</organism>
<sequence>MLFFCCMDAYLEQAPVWLYAVYWNIIWRYVIVFNVFGSSDGIEVWGKHFATPSELARWWSGTRFTTVDYHSEWNWLFRSMGIMDDF</sequence>
<dbReference type="HOGENOM" id="CLU_2498174_0_0_1"/>
<name>A0A067QHF4_9AGAM</name>
<reference evidence="2" key="1">
    <citation type="journal article" date="2014" name="Proc. Natl. Acad. Sci. U.S.A.">
        <title>Extensive sampling of basidiomycete genomes demonstrates inadequacy of the white-rot/brown-rot paradigm for wood decay fungi.</title>
        <authorList>
            <person name="Riley R."/>
            <person name="Salamov A.A."/>
            <person name="Brown D.W."/>
            <person name="Nagy L.G."/>
            <person name="Floudas D."/>
            <person name="Held B.W."/>
            <person name="Levasseur A."/>
            <person name="Lombard V."/>
            <person name="Morin E."/>
            <person name="Otillar R."/>
            <person name="Lindquist E.A."/>
            <person name="Sun H."/>
            <person name="LaButti K.M."/>
            <person name="Schmutz J."/>
            <person name="Jabbour D."/>
            <person name="Luo H."/>
            <person name="Baker S.E."/>
            <person name="Pisabarro A.G."/>
            <person name="Walton J.D."/>
            <person name="Blanchette R.A."/>
            <person name="Henrissat B."/>
            <person name="Martin F."/>
            <person name="Cullen D."/>
            <person name="Hibbett D.S."/>
            <person name="Grigoriev I.V."/>
        </authorList>
    </citation>
    <scope>NUCLEOTIDE SEQUENCE [LARGE SCALE GENOMIC DNA]</scope>
    <source>
        <strain evidence="2">MUCL 33604</strain>
    </source>
</reference>
<dbReference type="Proteomes" id="UP000027265">
    <property type="component" value="Unassembled WGS sequence"/>
</dbReference>
<proteinExistence type="predicted"/>
<gene>
    <name evidence="1" type="ORF">JAAARDRAFT_447370</name>
</gene>
<dbReference type="InParanoid" id="A0A067QHF4"/>
<evidence type="ECO:0000313" key="1">
    <source>
        <dbReference type="EMBL" id="KDQ62031.1"/>
    </source>
</evidence>